<keyword evidence="1" id="KW-1133">Transmembrane helix</keyword>
<evidence type="ECO:0000256" key="1">
    <source>
        <dbReference type="SAM" id="Phobius"/>
    </source>
</evidence>
<dbReference type="SMART" id="SM00740">
    <property type="entry name" value="PASTA"/>
    <property type="match status" value="3"/>
</dbReference>
<keyword evidence="1" id="KW-0472">Membrane</keyword>
<gene>
    <name evidence="3" type="ORF">LX99_04990</name>
</gene>
<dbReference type="CDD" id="cd06577">
    <property type="entry name" value="PASTA_pknB"/>
    <property type="match status" value="3"/>
</dbReference>
<proteinExistence type="predicted"/>
<evidence type="ECO:0000313" key="3">
    <source>
        <dbReference type="EMBL" id="PWK66360.1"/>
    </source>
</evidence>
<keyword evidence="1" id="KW-0812">Transmembrane</keyword>
<dbReference type="Pfam" id="PF03793">
    <property type="entry name" value="PASTA"/>
    <property type="match status" value="3"/>
</dbReference>
<dbReference type="EMBL" id="QGHA01000020">
    <property type="protein sequence ID" value="PWK66360.1"/>
    <property type="molecule type" value="Genomic_DNA"/>
</dbReference>
<keyword evidence="4" id="KW-1185">Reference proteome</keyword>
<organism evidence="3 4">
    <name type="scientific">Mucilaginibacter oryzae</name>
    <dbReference type="NCBI Taxonomy" id="468058"/>
    <lineage>
        <taxon>Bacteria</taxon>
        <taxon>Pseudomonadati</taxon>
        <taxon>Bacteroidota</taxon>
        <taxon>Sphingobacteriia</taxon>
        <taxon>Sphingobacteriales</taxon>
        <taxon>Sphingobacteriaceae</taxon>
        <taxon>Mucilaginibacter</taxon>
    </lineage>
</organism>
<feature type="domain" description="PASTA" evidence="2">
    <location>
        <begin position="182"/>
        <end position="253"/>
    </location>
</feature>
<feature type="domain" description="PASTA" evidence="2">
    <location>
        <begin position="109"/>
        <end position="179"/>
    </location>
</feature>
<feature type="transmembrane region" description="Helical" evidence="1">
    <location>
        <begin position="17"/>
        <end position="38"/>
    </location>
</feature>
<evidence type="ECO:0000259" key="2">
    <source>
        <dbReference type="PROSITE" id="PS51178"/>
    </source>
</evidence>
<comment type="caution">
    <text evidence="3">The sequence shown here is derived from an EMBL/GenBank/DDBJ whole genome shotgun (WGS) entry which is preliminary data.</text>
</comment>
<name>A0A316GTH7_9SPHI</name>
<dbReference type="RefSeq" id="WP_109610900.1">
    <property type="nucleotide sequence ID" value="NZ_QGHA01000020.1"/>
</dbReference>
<accession>A0A316GTH7</accession>
<dbReference type="InterPro" id="IPR005543">
    <property type="entry name" value="PASTA_dom"/>
</dbReference>
<dbReference type="PROSITE" id="PS51178">
    <property type="entry name" value="PASTA"/>
    <property type="match status" value="3"/>
</dbReference>
<sequence length="264" mass="28279">MSKFGAYLKTKSFRNNLIMAIVSVIAVVLIAFFSLGYYTRHGSGIPVPKLKGLSIDKAMAILKEQGFDYKIDSVFVQDVAPGTIVEQDPDAGTNVKENRVIYLTMVTLQAPDVALPDLEQSNYREAIATISNYGLKVGDTSYRSDIARDRILEVRYGGQVIKAGTKIPKGSRVDLVLGDGAGAAEVEIPELVNLDLDAARFAIKGAGLTVGIITYQGSITDSTNVVVVSQYPMKTDSLSKTSIGTRINLTVSQGTKTDAAPPAN</sequence>
<evidence type="ECO:0000313" key="4">
    <source>
        <dbReference type="Proteomes" id="UP000245678"/>
    </source>
</evidence>
<dbReference type="Proteomes" id="UP000245678">
    <property type="component" value="Unassembled WGS sequence"/>
</dbReference>
<reference evidence="3 4" key="1">
    <citation type="submission" date="2018-05" db="EMBL/GenBank/DDBJ databases">
        <title>Genomic Encyclopedia of Archaeal and Bacterial Type Strains, Phase II (KMG-II): from individual species to whole genera.</title>
        <authorList>
            <person name="Goeker M."/>
        </authorList>
    </citation>
    <scope>NUCLEOTIDE SEQUENCE [LARGE SCALE GENOMIC DNA]</scope>
    <source>
        <strain evidence="3 4">DSM 19975</strain>
    </source>
</reference>
<feature type="domain" description="PASTA" evidence="2">
    <location>
        <begin position="41"/>
        <end position="107"/>
    </location>
</feature>
<protein>
    <submittedName>
        <fullName evidence="3">Beta-lactam-binding protein with PASTA domain</fullName>
    </submittedName>
</protein>
<dbReference type="SUPFAM" id="SSF54184">
    <property type="entry name" value="Penicillin-binding protein 2x (pbp-2x), c-terminal domain"/>
    <property type="match status" value="1"/>
</dbReference>
<dbReference type="Gene3D" id="3.30.10.20">
    <property type="match status" value="3"/>
</dbReference>
<dbReference type="AlphaFoldDB" id="A0A316GTH7"/>